<proteinExistence type="predicted"/>
<evidence type="ECO:0000256" key="1">
    <source>
        <dbReference type="PROSITE-ProRule" id="PRU00409"/>
    </source>
</evidence>
<dbReference type="RefSeq" id="WP_055274281.1">
    <property type="nucleotide sequence ID" value="NZ_CZAJ01000021.1"/>
</dbReference>
<dbReference type="SUPFAM" id="SSF56059">
    <property type="entry name" value="Glutathione synthetase ATP-binding domain-like"/>
    <property type="match status" value="1"/>
</dbReference>
<dbReference type="InterPro" id="IPR011761">
    <property type="entry name" value="ATP-grasp"/>
</dbReference>
<accession>A0A174LDU6</accession>
<protein>
    <submittedName>
        <fullName evidence="3">Carbamoyl phosphate synthase-like protein</fullName>
    </submittedName>
</protein>
<dbReference type="Gene3D" id="3.30.470.20">
    <property type="entry name" value="ATP-grasp fold, B domain"/>
    <property type="match status" value="1"/>
</dbReference>
<organism evidence="3 4">
    <name type="scientific">Agathobacter rectalis</name>
    <dbReference type="NCBI Taxonomy" id="39491"/>
    <lineage>
        <taxon>Bacteria</taxon>
        <taxon>Bacillati</taxon>
        <taxon>Bacillota</taxon>
        <taxon>Clostridia</taxon>
        <taxon>Lachnospirales</taxon>
        <taxon>Lachnospiraceae</taxon>
        <taxon>Agathobacter</taxon>
    </lineage>
</organism>
<keyword evidence="1" id="KW-0067">ATP-binding</keyword>
<dbReference type="PROSITE" id="PS50975">
    <property type="entry name" value="ATP_GRASP"/>
    <property type="match status" value="1"/>
</dbReference>
<evidence type="ECO:0000259" key="2">
    <source>
        <dbReference type="PROSITE" id="PS50975"/>
    </source>
</evidence>
<dbReference type="GO" id="GO:0005524">
    <property type="term" value="F:ATP binding"/>
    <property type="evidence" value="ECO:0007669"/>
    <property type="project" value="UniProtKB-UniRule"/>
</dbReference>
<evidence type="ECO:0000313" key="4">
    <source>
        <dbReference type="Proteomes" id="UP000095602"/>
    </source>
</evidence>
<dbReference type="AlphaFoldDB" id="A0A174LDU6"/>
<dbReference type="EMBL" id="CZAJ01000021">
    <property type="protein sequence ID" value="CUP19629.1"/>
    <property type="molecule type" value="Genomic_DNA"/>
</dbReference>
<sequence>MNIQINNIHSTNSLSIIKALSRIEKYDIIVIGSDIYKKGECAGSLLVDKYYQAPPITQEAEYINFLNDVNEKENVDLLIPASDAEAVLLSKYINQVKTKFFLADYETVALFKDKLKATQELMKNNIKVPRICDNLFNEKKVIFRKRNSVNSLGIYIVDLEKAEYIENHFHPDYFVQPYIEGDTVIVDVFSDKEGVPKLIIPRKTIEIKDGTAFRSQIVYDETIIAITKNICNLYKLPGFCNLDFKVNNGEYYFIELNVRFAGSGIFSIIASFNYIETYLEHFVLNETLHDMDYYMKYVCWDSIVTRYLEELIYPYISE</sequence>
<dbReference type="InterPro" id="IPR003806">
    <property type="entry name" value="ATP-grasp_PylC-type"/>
</dbReference>
<dbReference type="Proteomes" id="UP000095602">
    <property type="component" value="Unassembled WGS sequence"/>
</dbReference>
<gene>
    <name evidence="3" type="ORF">ERS852497_02183</name>
</gene>
<name>A0A174LDU6_9FIRM</name>
<dbReference type="Pfam" id="PF02655">
    <property type="entry name" value="ATP-grasp_3"/>
    <property type="match status" value="1"/>
</dbReference>
<dbReference type="GO" id="GO:0046872">
    <property type="term" value="F:metal ion binding"/>
    <property type="evidence" value="ECO:0007669"/>
    <property type="project" value="InterPro"/>
</dbReference>
<dbReference type="Gene3D" id="3.40.50.20">
    <property type="match status" value="1"/>
</dbReference>
<evidence type="ECO:0000313" key="3">
    <source>
        <dbReference type="EMBL" id="CUP19629.1"/>
    </source>
</evidence>
<feature type="domain" description="ATP-grasp" evidence="2">
    <location>
        <begin position="112"/>
        <end position="283"/>
    </location>
</feature>
<reference evidence="3 4" key="1">
    <citation type="submission" date="2015-09" db="EMBL/GenBank/DDBJ databases">
        <authorList>
            <consortium name="Pathogen Informatics"/>
        </authorList>
    </citation>
    <scope>NUCLEOTIDE SEQUENCE [LARGE SCALE GENOMIC DNA]</scope>
    <source>
        <strain evidence="3 4">2789STDY5834884</strain>
    </source>
</reference>
<keyword evidence="1" id="KW-0547">Nucleotide-binding</keyword>